<dbReference type="PROSITE" id="PS51257">
    <property type="entry name" value="PROKAR_LIPOPROTEIN"/>
    <property type="match status" value="1"/>
</dbReference>
<dbReference type="Proteomes" id="UP000239709">
    <property type="component" value="Chromosome"/>
</dbReference>
<dbReference type="AlphaFoldDB" id="A0A2S0MHM3"/>
<evidence type="ECO:0000256" key="10">
    <source>
        <dbReference type="ARBA" id="ARBA00023186"/>
    </source>
</evidence>
<dbReference type="CDD" id="cd16326">
    <property type="entry name" value="LolB"/>
    <property type="match status" value="1"/>
</dbReference>
<dbReference type="OrthoDB" id="5296388at2"/>
<protein>
    <recommendedName>
        <fullName evidence="4">Outer-membrane lipoprotein LolB</fullName>
    </recommendedName>
</protein>
<evidence type="ECO:0000256" key="12">
    <source>
        <dbReference type="ARBA" id="ARBA00023288"/>
    </source>
</evidence>
<evidence type="ECO:0000256" key="11">
    <source>
        <dbReference type="ARBA" id="ARBA00023237"/>
    </source>
</evidence>
<keyword evidence="7" id="KW-0653">Protein transport</keyword>
<gene>
    <name evidence="13" type="ORF">C6570_15060</name>
</gene>
<dbReference type="SUPFAM" id="SSF89392">
    <property type="entry name" value="Prokaryotic lipoproteins and lipoprotein localization factors"/>
    <property type="match status" value="1"/>
</dbReference>
<dbReference type="GO" id="GO:0009279">
    <property type="term" value="C:cell outer membrane"/>
    <property type="evidence" value="ECO:0007669"/>
    <property type="project" value="UniProtKB-SubCell"/>
</dbReference>
<dbReference type="InterPro" id="IPR004565">
    <property type="entry name" value="OM_lipoprot_LolB"/>
</dbReference>
<dbReference type="GO" id="GO:0015031">
    <property type="term" value="P:protein transport"/>
    <property type="evidence" value="ECO:0007669"/>
    <property type="project" value="UniProtKB-KW"/>
</dbReference>
<comment type="subcellular location">
    <subcellularLocation>
        <location evidence="1">Cell outer membrane</location>
        <topology evidence="1">Lipid-anchor</topology>
    </subcellularLocation>
</comment>
<evidence type="ECO:0000256" key="5">
    <source>
        <dbReference type="ARBA" id="ARBA00022448"/>
    </source>
</evidence>
<reference evidence="13 14" key="1">
    <citation type="submission" date="2018-03" db="EMBL/GenBank/DDBJ databases">
        <title>Genome sequencing of Ottowia sp.</title>
        <authorList>
            <person name="Kim S.-J."/>
            <person name="Heo J."/>
            <person name="Kwon S.-W."/>
        </authorList>
    </citation>
    <scope>NUCLEOTIDE SEQUENCE [LARGE SCALE GENOMIC DNA]</scope>
    <source>
        <strain evidence="13 14">KADR8-3</strain>
    </source>
</reference>
<keyword evidence="12" id="KW-0449">Lipoprotein</keyword>
<proteinExistence type="inferred from homology"/>
<comment type="similarity">
    <text evidence="2">Belongs to the LolB family.</text>
</comment>
<dbReference type="Gene3D" id="2.50.20.10">
    <property type="entry name" value="Lipoprotein localisation LolA/LolB/LppX"/>
    <property type="match status" value="1"/>
</dbReference>
<keyword evidence="11" id="KW-0998">Cell outer membrane</keyword>
<dbReference type="Pfam" id="PF03550">
    <property type="entry name" value="LolB"/>
    <property type="match status" value="1"/>
</dbReference>
<accession>A0A2S0MHM3</accession>
<keyword evidence="6" id="KW-0732">Signal</keyword>
<keyword evidence="14" id="KW-1185">Reference proteome</keyword>
<evidence type="ECO:0000256" key="4">
    <source>
        <dbReference type="ARBA" id="ARBA00016202"/>
    </source>
</evidence>
<evidence type="ECO:0000256" key="2">
    <source>
        <dbReference type="ARBA" id="ARBA00009696"/>
    </source>
</evidence>
<evidence type="ECO:0000256" key="9">
    <source>
        <dbReference type="ARBA" id="ARBA00023139"/>
    </source>
</evidence>
<name>A0A2S0MHM3_9BURK</name>
<evidence type="ECO:0000256" key="6">
    <source>
        <dbReference type="ARBA" id="ARBA00022729"/>
    </source>
</evidence>
<evidence type="ECO:0000256" key="8">
    <source>
        <dbReference type="ARBA" id="ARBA00023136"/>
    </source>
</evidence>
<organism evidence="13 14">
    <name type="scientific">Ottowia oryzae</name>
    <dbReference type="NCBI Taxonomy" id="2109914"/>
    <lineage>
        <taxon>Bacteria</taxon>
        <taxon>Pseudomonadati</taxon>
        <taxon>Pseudomonadota</taxon>
        <taxon>Betaproteobacteria</taxon>
        <taxon>Burkholderiales</taxon>
        <taxon>Comamonadaceae</taxon>
        <taxon>Ottowia</taxon>
    </lineage>
</organism>
<evidence type="ECO:0000256" key="7">
    <source>
        <dbReference type="ARBA" id="ARBA00022927"/>
    </source>
</evidence>
<comment type="subunit">
    <text evidence="3">Monomer.</text>
</comment>
<keyword evidence="10" id="KW-0143">Chaperone</keyword>
<evidence type="ECO:0000313" key="13">
    <source>
        <dbReference type="EMBL" id="AVO35395.1"/>
    </source>
</evidence>
<dbReference type="KEGG" id="otk:C6570_15060"/>
<evidence type="ECO:0000313" key="14">
    <source>
        <dbReference type="Proteomes" id="UP000239709"/>
    </source>
</evidence>
<dbReference type="EMBL" id="CP027666">
    <property type="protein sequence ID" value="AVO35395.1"/>
    <property type="molecule type" value="Genomic_DNA"/>
</dbReference>
<keyword evidence="9" id="KW-0564">Palmitate</keyword>
<dbReference type="InterPro" id="IPR029046">
    <property type="entry name" value="LolA/LolB/LppX"/>
</dbReference>
<evidence type="ECO:0000256" key="1">
    <source>
        <dbReference type="ARBA" id="ARBA00004459"/>
    </source>
</evidence>
<keyword evidence="5" id="KW-0813">Transport</keyword>
<evidence type="ECO:0000256" key="3">
    <source>
        <dbReference type="ARBA" id="ARBA00011245"/>
    </source>
</evidence>
<keyword evidence="8" id="KW-0472">Membrane</keyword>
<sequence length="174" mass="18396">MSGFGRPESPAGLSRRSLGALAATLLIAGCASSTGARGSFDTETNEWSGRLALSVASEPPQSFSAGFRLTGHADAGELSLTSPLGNILAVLEWQPGQAMLRQGDQTRQFASAEAMAAELTGAPIPVRALFAWLRGQPEPVEGWQADLTQLPSGRLNARREMPLPTAELRIVLDR</sequence>